<name>W4Q6A7_9BACI</name>
<dbReference type="PIRSF" id="PIRSF020634">
    <property type="entry name" value="TerY_vWA"/>
    <property type="match status" value="1"/>
</dbReference>
<dbReference type="EMBL" id="BAUT01000054">
    <property type="protein sequence ID" value="GAE27522.1"/>
    <property type="molecule type" value="Genomic_DNA"/>
</dbReference>
<dbReference type="RefSeq" id="WP_052002327.1">
    <property type="nucleotide sequence ID" value="NZ_BAUT01000054.1"/>
</dbReference>
<dbReference type="SUPFAM" id="SSF53300">
    <property type="entry name" value="vWA-like"/>
    <property type="match status" value="1"/>
</dbReference>
<dbReference type="OrthoDB" id="9806395at2"/>
<reference evidence="2" key="1">
    <citation type="journal article" date="2014" name="Genome Announc.">
        <title>Draft Genome Sequences of Three Alkaliphilic Bacillus Strains, Bacillus wakoensis JCM 9140T, Bacillus akibai JCM 9157T, and Bacillus hemicellulosilyticus JCM 9152T.</title>
        <authorList>
            <person name="Yuki M."/>
            <person name="Oshima K."/>
            <person name="Suda W."/>
            <person name="Oshida Y."/>
            <person name="Kitamura K."/>
            <person name="Iida T."/>
            <person name="Hattori M."/>
            <person name="Ohkuma M."/>
        </authorList>
    </citation>
    <scope>NUCLEOTIDE SEQUENCE [LARGE SCALE GENOMIC DNA]</scope>
    <source>
        <strain evidence="2">JCM 9140</strain>
    </source>
</reference>
<dbReference type="Proteomes" id="UP000018890">
    <property type="component" value="Unassembled WGS sequence"/>
</dbReference>
<protein>
    <submittedName>
        <fullName evidence="2">Phage/colicin/tellurite resistance cluster TerY protein</fullName>
    </submittedName>
</protein>
<dbReference type="InterPro" id="IPR036465">
    <property type="entry name" value="vWFA_dom_sf"/>
</dbReference>
<feature type="domain" description="VWFA" evidence="1">
    <location>
        <begin position="14"/>
        <end position="189"/>
    </location>
</feature>
<accession>W4Q6A7</accession>
<evidence type="ECO:0000313" key="2">
    <source>
        <dbReference type="EMBL" id="GAE27522.1"/>
    </source>
</evidence>
<dbReference type="AlphaFoldDB" id="W4Q6A7"/>
<keyword evidence="3" id="KW-1185">Reference proteome</keyword>
<dbReference type="Gene3D" id="3.40.50.410">
    <property type="entry name" value="von Willebrand factor, type A domain"/>
    <property type="match status" value="1"/>
</dbReference>
<dbReference type="STRING" id="1236970.JCM9140_3674"/>
<proteinExistence type="predicted"/>
<dbReference type="PROSITE" id="PS50234">
    <property type="entry name" value="VWFA"/>
    <property type="match status" value="1"/>
</dbReference>
<dbReference type="PANTHER" id="PTHR10338">
    <property type="entry name" value="INTER-ALPHA-TRYPSIN INHIBITOR HEAVY CHAIN FAMILY MEMBER"/>
    <property type="match status" value="1"/>
</dbReference>
<dbReference type="InterPro" id="IPR050934">
    <property type="entry name" value="ITIH"/>
</dbReference>
<evidence type="ECO:0000313" key="3">
    <source>
        <dbReference type="Proteomes" id="UP000018890"/>
    </source>
</evidence>
<dbReference type="InterPro" id="IPR002035">
    <property type="entry name" value="VWF_A"/>
</dbReference>
<gene>
    <name evidence="2" type="ORF">JCM9140_3674</name>
</gene>
<sequence>MLNEFVRQEARPLPVILMLDVSGSMYSDGKINALNASVKEMLETFSEEDSIKAEIHVSIVTFGGRANLHTDLKPAREITFTDMSANGGTPLGEALDIVTELINNKEKLPSRSYRPSIILVSDGQPNDSQWEAKLQSFIESGRTAKCDRWSLGIGQDADMSMLQTFMNDPEKRVFKAEDANQISKFFRFITSTSIARTKSQNPNVVTKEQKTFDPFAGEDLTY</sequence>
<dbReference type="Pfam" id="PF00092">
    <property type="entry name" value="VWA"/>
    <property type="match status" value="1"/>
</dbReference>
<comment type="caution">
    <text evidence="2">The sequence shown here is derived from an EMBL/GenBank/DDBJ whole genome shotgun (WGS) entry which is preliminary data.</text>
</comment>
<evidence type="ECO:0000259" key="1">
    <source>
        <dbReference type="PROSITE" id="PS50234"/>
    </source>
</evidence>
<dbReference type="SMART" id="SM00327">
    <property type="entry name" value="VWA"/>
    <property type="match status" value="1"/>
</dbReference>
<organism evidence="2 3">
    <name type="scientific">Halalkalibacter wakoensis JCM 9140</name>
    <dbReference type="NCBI Taxonomy" id="1236970"/>
    <lineage>
        <taxon>Bacteria</taxon>
        <taxon>Bacillati</taxon>
        <taxon>Bacillota</taxon>
        <taxon>Bacilli</taxon>
        <taxon>Bacillales</taxon>
        <taxon>Bacillaceae</taxon>
        <taxon>Halalkalibacter</taxon>
    </lineage>
</organism>
<dbReference type="PANTHER" id="PTHR10338:SF108">
    <property type="entry name" value="INTER-ALPHA-TRYPSIN INHIBITOR HEAVY CHAIN H4-LIKE PROTEIN"/>
    <property type="match status" value="1"/>
</dbReference>
<dbReference type="InterPro" id="IPR011392">
    <property type="entry name" value="Tellurite-R_TerY"/>
</dbReference>